<name>A0A1I5SBM0_9BACT</name>
<sequence length="254" mass="29539">MISPKTSDANCETCNSSIKPHHRFCYNCGAYLGTYNAPVTIFNNRNLRSAFFFFIVYLFVCLLVQFTGWFNIYSRLFWVEIFLAGFTLFHVYKNYDAIKPLLRFNNFNIVRLAGCISFAAMASFVVNVIVTKMNYSFFRTDITYYHLYSAYSVPALIMAYSIALNPAIIEELAFRGVLYNYLNAFLNERLVIIVTGFAFGMMHLSFISLFWLVPFGILTGIMRRRFGTIWYGVVFHFVFNLIAVLFDLYRHGHL</sequence>
<dbReference type="GO" id="GO:0080120">
    <property type="term" value="P:CAAX-box protein maturation"/>
    <property type="evidence" value="ECO:0007669"/>
    <property type="project" value="UniProtKB-ARBA"/>
</dbReference>
<keyword evidence="1" id="KW-1133">Transmembrane helix</keyword>
<feature type="transmembrane region" description="Helical" evidence="1">
    <location>
        <begin position="76"/>
        <end position="95"/>
    </location>
</feature>
<feature type="transmembrane region" description="Helical" evidence="1">
    <location>
        <begin position="229"/>
        <end position="249"/>
    </location>
</feature>
<feature type="transmembrane region" description="Helical" evidence="1">
    <location>
        <begin position="107"/>
        <end position="130"/>
    </location>
</feature>
<keyword evidence="1" id="KW-0472">Membrane</keyword>
<proteinExistence type="predicted"/>
<dbReference type="EMBL" id="FOXQ01000001">
    <property type="protein sequence ID" value="SFP68188.1"/>
    <property type="molecule type" value="Genomic_DNA"/>
</dbReference>
<keyword evidence="3" id="KW-0645">Protease</keyword>
<dbReference type="OrthoDB" id="158986at2"/>
<protein>
    <submittedName>
        <fullName evidence="3">Membrane protease YdiL, CAAX protease family</fullName>
    </submittedName>
</protein>
<dbReference type="AlphaFoldDB" id="A0A1I5SBM0"/>
<organism evidence="3 4">
    <name type="scientific">Parafilimonas terrae</name>
    <dbReference type="NCBI Taxonomy" id="1465490"/>
    <lineage>
        <taxon>Bacteria</taxon>
        <taxon>Pseudomonadati</taxon>
        <taxon>Bacteroidota</taxon>
        <taxon>Chitinophagia</taxon>
        <taxon>Chitinophagales</taxon>
        <taxon>Chitinophagaceae</taxon>
        <taxon>Parafilimonas</taxon>
    </lineage>
</organism>
<evidence type="ECO:0000256" key="1">
    <source>
        <dbReference type="SAM" id="Phobius"/>
    </source>
</evidence>
<accession>A0A1I5SBM0</accession>
<evidence type="ECO:0000259" key="2">
    <source>
        <dbReference type="Pfam" id="PF02517"/>
    </source>
</evidence>
<gene>
    <name evidence="3" type="ORF">SAMN05444277_101689</name>
</gene>
<feature type="transmembrane region" description="Helical" evidence="1">
    <location>
        <begin position="190"/>
        <end position="217"/>
    </location>
</feature>
<keyword evidence="3" id="KW-0378">Hydrolase</keyword>
<keyword evidence="4" id="KW-1185">Reference proteome</keyword>
<evidence type="ECO:0000313" key="4">
    <source>
        <dbReference type="Proteomes" id="UP000199031"/>
    </source>
</evidence>
<keyword evidence="1" id="KW-0812">Transmembrane</keyword>
<feature type="domain" description="CAAX prenyl protease 2/Lysostaphin resistance protein A-like" evidence="2">
    <location>
        <begin position="155"/>
        <end position="242"/>
    </location>
</feature>
<dbReference type="Proteomes" id="UP000199031">
    <property type="component" value="Unassembled WGS sequence"/>
</dbReference>
<reference evidence="3 4" key="1">
    <citation type="submission" date="2016-10" db="EMBL/GenBank/DDBJ databases">
        <authorList>
            <person name="de Groot N.N."/>
        </authorList>
    </citation>
    <scope>NUCLEOTIDE SEQUENCE [LARGE SCALE GENOMIC DNA]</scope>
    <source>
        <strain evidence="3 4">DSM 28286</strain>
    </source>
</reference>
<dbReference type="GO" id="GO:0004175">
    <property type="term" value="F:endopeptidase activity"/>
    <property type="evidence" value="ECO:0007669"/>
    <property type="project" value="UniProtKB-ARBA"/>
</dbReference>
<dbReference type="InterPro" id="IPR003675">
    <property type="entry name" value="Rce1/LyrA-like_dom"/>
</dbReference>
<feature type="transmembrane region" description="Helical" evidence="1">
    <location>
        <begin position="150"/>
        <end position="169"/>
    </location>
</feature>
<dbReference type="GO" id="GO:0006508">
    <property type="term" value="P:proteolysis"/>
    <property type="evidence" value="ECO:0007669"/>
    <property type="project" value="UniProtKB-KW"/>
</dbReference>
<dbReference type="RefSeq" id="WP_090654479.1">
    <property type="nucleotide sequence ID" value="NZ_FOXQ01000001.1"/>
</dbReference>
<dbReference type="Pfam" id="PF02517">
    <property type="entry name" value="Rce1-like"/>
    <property type="match status" value="1"/>
</dbReference>
<feature type="transmembrane region" description="Helical" evidence="1">
    <location>
        <begin position="50"/>
        <end position="70"/>
    </location>
</feature>
<evidence type="ECO:0000313" key="3">
    <source>
        <dbReference type="EMBL" id="SFP68188.1"/>
    </source>
</evidence>
<dbReference type="STRING" id="1465490.SAMN05444277_101689"/>